<gene>
    <name evidence="1" type="ORF">CI238_11358</name>
</gene>
<sequence>MTRTFQVFQLNVGKRAEVQKSVINNKRLYDFACGKIDDREQGVNKSLEAEQVPVLSPDITAVRVRLKGLDVLVVSVYVHDQDDRALSGAC</sequence>
<proteinExistence type="predicted"/>
<comment type="caution">
    <text evidence="1">The sequence shown here is derived from an EMBL/GenBank/DDBJ whole genome shotgun (WGS) entry which is preliminary data.</text>
</comment>
<dbReference type="AlphaFoldDB" id="A0A161W172"/>
<keyword evidence="2" id="KW-1185">Reference proteome</keyword>
<name>A0A161W172_COLIC</name>
<evidence type="ECO:0000313" key="1">
    <source>
        <dbReference type="EMBL" id="KZL80725.1"/>
    </source>
</evidence>
<dbReference type="Proteomes" id="UP000076584">
    <property type="component" value="Unassembled WGS sequence"/>
</dbReference>
<protein>
    <submittedName>
        <fullName evidence="1">Uncharacterized protein</fullName>
    </submittedName>
</protein>
<reference evidence="1 2" key="1">
    <citation type="submission" date="2015-06" db="EMBL/GenBank/DDBJ databases">
        <title>Survival trade-offs in plant roots during colonization by closely related pathogenic and mutualistic fungi.</title>
        <authorList>
            <person name="Hacquard S."/>
            <person name="Kracher B."/>
            <person name="Hiruma K."/>
            <person name="Weinman A."/>
            <person name="Muench P."/>
            <person name="Garrido Oter R."/>
            <person name="Ver Loren van Themaat E."/>
            <person name="Dallerey J.-F."/>
            <person name="Damm U."/>
            <person name="Henrissat B."/>
            <person name="Lespinet O."/>
            <person name="Thon M."/>
            <person name="Kemen E."/>
            <person name="McHardy A.C."/>
            <person name="Schulze-Lefert P."/>
            <person name="O'Connell R.J."/>
        </authorList>
    </citation>
    <scope>NUCLEOTIDE SEQUENCE [LARGE SCALE GENOMIC DNA]</scope>
    <source>
        <strain evidence="1 2">MAFF 238704</strain>
    </source>
</reference>
<evidence type="ECO:0000313" key="2">
    <source>
        <dbReference type="Proteomes" id="UP000076584"/>
    </source>
</evidence>
<organism evidence="1 2">
    <name type="scientific">Colletotrichum incanum</name>
    <name type="common">Soybean anthracnose fungus</name>
    <dbReference type="NCBI Taxonomy" id="1573173"/>
    <lineage>
        <taxon>Eukaryota</taxon>
        <taxon>Fungi</taxon>
        <taxon>Dikarya</taxon>
        <taxon>Ascomycota</taxon>
        <taxon>Pezizomycotina</taxon>
        <taxon>Sordariomycetes</taxon>
        <taxon>Hypocreomycetidae</taxon>
        <taxon>Glomerellales</taxon>
        <taxon>Glomerellaceae</taxon>
        <taxon>Colletotrichum</taxon>
        <taxon>Colletotrichum spaethianum species complex</taxon>
    </lineage>
</organism>
<dbReference type="EMBL" id="LFIW01001818">
    <property type="protein sequence ID" value="KZL80725.1"/>
    <property type="molecule type" value="Genomic_DNA"/>
</dbReference>
<accession>A0A161W172</accession>